<dbReference type="Proteomes" id="UP001516472">
    <property type="component" value="Unassembled WGS sequence"/>
</dbReference>
<evidence type="ECO:0000313" key="1">
    <source>
        <dbReference type="EMBL" id="MBE4751148.1"/>
    </source>
</evidence>
<keyword evidence="2" id="KW-1185">Reference proteome</keyword>
<evidence type="ECO:0000313" key="2">
    <source>
        <dbReference type="Proteomes" id="UP001516472"/>
    </source>
</evidence>
<dbReference type="RefSeq" id="WP_193428354.1">
    <property type="nucleotide sequence ID" value="NZ_CBCSIP010000101.1"/>
</dbReference>
<name>A0ABR9PT92_9BACT</name>
<evidence type="ECO:0008006" key="3">
    <source>
        <dbReference type="Google" id="ProtNLM"/>
    </source>
</evidence>
<reference evidence="1 2" key="1">
    <citation type="submission" date="2020-02" db="EMBL/GenBank/DDBJ databases">
        <authorList>
            <person name="Babadi Z.K."/>
            <person name="Risdian C."/>
            <person name="Ebrahimipour G.H."/>
            <person name="Wink J."/>
        </authorList>
    </citation>
    <scope>NUCLEOTIDE SEQUENCE [LARGE SCALE GENOMIC DNA]</scope>
    <source>
        <strain evidence="1 2">ZKHCc1 1396</strain>
    </source>
</reference>
<comment type="caution">
    <text evidence="1">The sequence shown here is derived from an EMBL/GenBank/DDBJ whole genome shotgun (WGS) entry which is preliminary data.</text>
</comment>
<protein>
    <recommendedName>
        <fullName evidence="3">Lipoprotein</fullName>
    </recommendedName>
</protein>
<organism evidence="1 2">
    <name type="scientific">Corallococcus soli</name>
    <dbReference type="NCBI Taxonomy" id="2710757"/>
    <lineage>
        <taxon>Bacteria</taxon>
        <taxon>Pseudomonadati</taxon>
        <taxon>Myxococcota</taxon>
        <taxon>Myxococcia</taxon>
        <taxon>Myxococcales</taxon>
        <taxon>Cystobacterineae</taxon>
        <taxon>Myxococcaceae</taxon>
        <taxon>Corallococcus</taxon>
    </lineage>
</organism>
<proteinExistence type="predicted"/>
<dbReference type="PROSITE" id="PS51257">
    <property type="entry name" value="PROKAR_LIPOPROTEIN"/>
    <property type="match status" value="1"/>
</dbReference>
<sequence>MRFRFTATLLGSLLFLSGCQSTGMGRARRELKQTMDSGTNACRQNPVYCTRAVGEETVLPASIRATAQAGASVAGALKVMDEATRARVREIMAACANEASWEVNKRLFGGQTPTAEQCRQKVGTDASGNPITRAMQLGQLKHEAAMRCVQARLSVERPGGFSLKPRYRYDPKTKALELISAEAEQALLQSGRTGKLKGTLVPDVVIHAGNPLKAQEVFDFKFPCPISNNPSWRRYPEGPPHEGRDQGEVYRAAFGDNVSLVAPGWGVH</sequence>
<accession>A0ABR9PT92</accession>
<dbReference type="EMBL" id="JAAIYO010000007">
    <property type="protein sequence ID" value="MBE4751148.1"/>
    <property type="molecule type" value="Genomic_DNA"/>
</dbReference>
<gene>
    <name evidence="1" type="ORF">G4177_23515</name>
</gene>